<accession>A0AAN7PDR1</accession>
<name>A0AAN7PDR1_9COLE</name>
<organism evidence="1 2">
    <name type="scientific">Aquatica leii</name>
    <dbReference type="NCBI Taxonomy" id="1421715"/>
    <lineage>
        <taxon>Eukaryota</taxon>
        <taxon>Metazoa</taxon>
        <taxon>Ecdysozoa</taxon>
        <taxon>Arthropoda</taxon>
        <taxon>Hexapoda</taxon>
        <taxon>Insecta</taxon>
        <taxon>Pterygota</taxon>
        <taxon>Neoptera</taxon>
        <taxon>Endopterygota</taxon>
        <taxon>Coleoptera</taxon>
        <taxon>Polyphaga</taxon>
        <taxon>Elateriformia</taxon>
        <taxon>Elateroidea</taxon>
        <taxon>Lampyridae</taxon>
        <taxon>Luciolinae</taxon>
        <taxon>Aquatica</taxon>
    </lineage>
</organism>
<comment type="caution">
    <text evidence="1">The sequence shown here is derived from an EMBL/GenBank/DDBJ whole genome shotgun (WGS) entry which is preliminary data.</text>
</comment>
<evidence type="ECO:0000313" key="1">
    <source>
        <dbReference type="EMBL" id="KAK4883272.1"/>
    </source>
</evidence>
<keyword evidence="2" id="KW-1185">Reference proteome</keyword>
<reference evidence="2" key="1">
    <citation type="submission" date="2023-01" db="EMBL/GenBank/DDBJ databases">
        <title>Key to firefly adult light organ development and bioluminescence: homeobox transcription factors regulate luciferase expression and transportation to peroxisome.</title>
        <authorList>
            <person name="Fu X."/>
        </authorList>
    </citation>
    <scope>NUCLEOTIDE SEQUENCE [LARGE SCALE GENOMIC DNA]</scope>
</reference>
<gene>
    <name evidence="1" type="ORF">RN001_006591</name>
</gene>
<evidence type="ECO:0000313" key="2">
    <source>
        <dbReference type="Proteomes" id="UP001353858"/>
    </source>
</evidence>
<dbReference type="AlphaFoldDB" id="A0AAN7PDR1"/>
<dbReference type="Proteomes" id="UP001353858">
    <property type="component" value="Unassembled WGS sequence"/>
</dbReference>
<sequence length="135" mass="14984">MFIIAAVITSLGLDIDRYNISYSCIRNARISKTEEIVDTKKKEEINQSFVVHWDGKILPTEQGILTAERLSILISGTNTEKFLKAPILPDGTGINQASAVFEALSEWNLCDNVKAMCFDTTASNTVKLLAYLNKL</sequence>
<protein>
    <submittedName>
        <fullName evidence="1">Uncharacterized protein</fullName>
    </submittedName>
</protein>
<dbReference type="EMBL" id="JARPUR010000002">
    <property type="protein sequence ID" value="KAK4883272.1"/>
    <property type="molecule type" value="Genomic_DNA"/>
</dbReference>
<proteinExistence type="predicted"/>